<sequence length="509" mass="54384">MSDNPRAYLSPGLAARPAVGGLAGYFGALATVAAATGLCELARPYLSPVNMVMPYLLAVVLVAVRLGRRPAVVAALFSVVDFDFFFVPPRFSFTIADKEFLITFFALFVVGVVISTLVAQLQERAEALRLRELRTASLYNLTRELAAAVDRPALTAALVKNAEATLAARVAVFLPVEERLEVAASSRDLPLGTADFDVALWCFRSRRTAGRGTESFSSSRLVFIPLKALAATLGVLAIEVADAEREPEEMNRLLDSYATQVAQALERIRLSREAQQAQIHKARESLERALLNSVSHDLRTPLATITGVLTTVLEEGERLGEGARRELLETARGEADRLNRFVGNLLDMTRLESGGVALNLEPCDVQDLVGCALAAVEKQTAGRQVDVRVPVDLPLVPMDLVLMIQVLVNLLDNAFKHSPEGCPVAIAAERAGGSLVITVSDCGPGVPEADLGRIFDKFYRIPVPEGAGGTGLGLSICKGIVEAHGGEIRARNGAAGGLEVSVSLPVREA</sequence>
<dbReference type="PANTHER" id="PTHR45569">
    <property type="entry name" value="SENSOR PROTEIN KDPD"/>
    <property type="match status" value="1"/>
</dbReference>
<evidence type="ECO:0000256" key="3">
    <source>
        <dbReference type="ARBA" id="ARBA00012438"/>
    </source>
</evidence>
<dbReference type="EMBL" id="JAEMHM010000005">
    <property type="protein sequence ID" value="MBJ6724472.1"/>
    <property type="molecule type" value="Genomic_DNA"/>
</dbReference>
<evidence type="ECO:0000313" key="16">
    <source>
        <dbReference type="Proteomes" id="UP000636888"/>
    </source>
</evidence>
<feature type="transmembrane region" description="Helical" evidence="13">
    <location>
        <begin position="100"/>
        <end position="121"/>
    </location>
</feature>
<evidence type="ECO:0000256" key="4">
    <source>
        <dbReference type="ARBA" id="ARBA00022553"/>
    </source>
</evidence>
<feature type="transmembrane region" description="Helical" evidence="13">
    <location>
        <begin position="45"/>
        <end position="64"/>
    </location>
</feature>
<dbReference type="FunFam" id="3.30.565.10:FF:000006">
    <property type="entry name" value="Sensor histidine kinase WalK"/>
    <property type="match status" value="1"/>
</dbReference>
<evidence type="ECO:0000256" key="8">
    <source>
        <dbReference type="ARBA" id="ARBA00022777"/>
    </source>
</evidence>
<keyword evidence="9" id="KW-0067">ATP-binding</keyword>
<keyword evidence="8" id="KW-0418">Kinase</keyword>
<dbReference type="GO" id="GO:0005524">
    <property type="term" value="F:ATP binding"/>
    <property type="evidence" value="ECO:0007669"/>
    <property type="project" value="UniProtKB-KW"/>
</dbReference>
<evidence type="ECO:0000256" key="5">
    <source>
        <dbReference type="ARBA" id="ARBA00022679"/>
    </source>
</evidence>
<name>A0A8J7IXB2_9BACT</name>
<keyword evidence="10 13" id="KW-1133">Transmembrane helix</keyword>
<dbReference type="InterPro" id="IPR036890">
    <property type="entry name" value="HATPase_C_sf"/>
</dbReference>
<dbReference type="PRINTS" id="PR00344">
    <property type="entry name" value="BCTRLSENSOR"/>
</dbReference>
<dbReference type="Gene3D" id="1.10.287.130">
    <property type="match status" value="1"/>
</dbReference>
<keyword evidence="6 13" id="KW-0812">Transmembrane</keyword>
<feature type="domain" description="Histidine kinase" evidence="14">
    <location>
        <begin position="293"/>
        <end position="508"/>
    </location>
</feature>
<dbReference type="InterPro" id="IPR003018">
    <property type="entry name" value="GAF"/>
</dbReference>
<keyword evidence="4" id="KW-0597">Phosphoprotein</keyword>
<protein>
    <recommendedName>
        <fullName evidence="3">histidine kinase</fullName>
        <ecNumber evidence="3">2.7.13.3</ecNumber>
    </recommendedName>
</protein>
<dbReference type="InterPro" id="IPR004358">
    <property type="entry name" value="Sig_transdc_His_kin-like_C"/>
</dbReference>
<dbReference type="InterPro" id="IPR005467">
    <property type="entry name" value="His_kinase_dom"/>
</dbReference>
<dbReference type="SMART" id="SM00387">
    <property type="entry name" value="HATPase_c"/>
    <property type="match status" value="1"/>
</dbReference>
<dbReference type="PROSITE" id="PS50109">
    <property type="entry name" value="HIS_KIN"/>
    <property type="match status" value="1"/>
</dbReference>
<dbReference type="InterPro" id="IPR052023">
    <property type="entry name" value="Histidine_kinase_KdpD"/>
</dbReference>
<dbReference type="InterPro" id="IPR038318">
    <property type="entry name" value="KdpD_sf"/>
</dbReference>
<evidence type="ECO:0000256" key="6">
    <source>
        <dbReference type="ARBA" id="ARBA00022692"/>
    </source>
</evidence>
<evidence type="ECO:0000256" key="7">
    <source>
        <dbReference type="ARBA" id="ARBA00022741"/>
    </source>
</evidence>
<evidence type="ECO:0000256" key="11">
    <source>
        <dbReference type="ARBA" id="ARBA00023012"/>
    </source>
</evidence>
<dbReference type="InterPro" id="IPR003661">
    <property type="entry name" value="HisK_dim/P_dom"/>
</dbReference>
<comment type="subcellular location">
    <subcellularLocation>
        <location evidence="2">Membrane</location>
        <topology evidence="2">Multi-pass membrane protein</topology>
    </subcellularLocation>
</comment>
<dbReference type="InterPro" id="IPR036097">
    <property type="entry name" value="HisK_dim/P_sf"/>
</dbReference>
<evidence type="ECO:0000256" key="10">
    <source>
        <dbReference type="ARBA" id="ARBA00022989"/>
    </source>
</evidence>
<dbReference type="Gene3D" id="1.20.120.620">
    <property type="entry name" value="Backbone structure of the membrane domain of e. Coli histidine kinase receptor kdpd"/>
    <property type="match status" value="1"/>
</dbReference>
<dbReference type="Pfam" id="PF13493">
    <property type="entry name" value="DUF4118"/>
    <property type="match status" value="1"/>
</dbReference>
<accession>A0A8J7IXB2</accession>
<dbReference type="Pfam" id="PF02518">
    <property type="entry name" value="HATPase_c"/>
    <property type="match status" value="1"/>
</dbReference>
<comment type="caution">
    <text evidence="15">The sequence shown here is derived from an EMBL/GenBank/DDBJ whole genome shotgun (WGS) entry which is preliminary data.</text>
</comment>
<dbReference type="GO" id="GO:0000155">
    <property type="term" value="F:phosphorelay sensor kinase activity"/>
    <property type="evidence" value="ECO:0007669"/>
    <property type="project" value="InterPro"/>
</dbReference>
<keyword evidence="11" id="KW-0902">Two-component regulatory system</keyword>
<evidence type="ECO:0000256" key="13">
    <source>
        <dbReference type="SAM" id="Phobius"/>
    </source>
</evidence>
<dbReference type="Pfam" id="PF00512">
    <property type="entry name" value="HisKA"/>
    <property type="match status" value="1"/>
</dbReference>
<dbReference type="CDD" id="cd00082">
    <property type="entry name" value="HisKA"/>
    <property type="match status" value="1"/>
</dbReference>
<keyword evidence="16" id="KW-1185">Reference proteome</keyword>
<dbReference type="AlphaFoldDB" id="A0A8J7IXB2"/>
<dbReference type="Pfam" id="PF13492">
    <property type="entry name" value="GAF_3"/>
    <property type="match status" value="1"/>
</dbReference>
<dbReference type="SUPFAM" id="SSF55874">
    <property type="entry name" value="ATPase domain of HSP90 chaperone/DNA topoisomerase II/histidine kinase"/>
    <property type="match status" value="1"/>
</dbReference>
<dbReference type="Proteomes" id="UP000636888">
    <property type="component" value="Unassembled WGS sequence"/>
</dbReference>
<keyword evidence="5" id="KW-0808">Transferase</keyword>
<reference evidence="15" key="1">
    <citation type="submission" date="2020-12" db="EMBL/GenBank/DDBJ databases">
        <title>Geomonas sp. Red875, isolated from river sediment.</title>
        <authorList>
            <person name="Xu Z."/>
            <person name="Zhang Z."/>
            <person name="Masuda Y."/>
            <person name="Itoh H."/>
            <person name="Senoo K."/>
        </authorList>
    </citation>
    <scope>NUCLEOTIDE SEQUENCE</scope>
    <source>
        <strain evidence="15">Red875</strain>
    </source>
</reference>
<dbReference type="InterPro" id="IPR003594">
    <property type="entry name" value="HATPase_dom"/>
</dbReference>
<dbReference type="SUPFAM" id="SSF55781">
    <property type="entry name" value="GAF domain-like"/>
    <property type="match status" value="1"/>
</dbReference>
<proteinExistence type="predicted"/>
<keyword evidence="7" id="KW-0547">Nucleotide-binding</keyword>
<keyword evidence="12 13" id="KW-0472">Membrane</keyword>
<dbReference type="GO" id="GO:0005886">
    <property type="term" value="C:plasma membrane"/>
    <property type="evidence" value="ECO:0007669"/>
    <property type="project" value="TreeGrafter"/>
</dbReference>
<evidence type="ECO:0000256" key="1">
    <source>
        <dbReference type="ARBA" id="ARBA00000085"/>
    </source>
</evidence>
<dbReference type="Gene3D" id="3.30.565.10">
    <property type="entry name" value="Histidine kinase-like ATPase, C-terminal domain"/>
    <property type="match status" value="1"/>
</dbReference>
<evidence type="ECO:0000256" key="12">
    <source>
        <dbReference type="ARBA" id="ARBA00023136"/>
    </source>
</evidence>
<evidence type="ECO:0000313" key="15">
    <source>
        <dbReference type="EMBL" id="MBJ6724472.1"/>
    </source>
</evidence>
<gene>
    <name evidence="15" type="ORF">JFN93_07120</name>
</gene>
<evidence type="ECO:0000256" key="9">
    <source>
        <dbReference type="ARBA" id="ARBA00022840"/>
    </source>
</evidence>
<evidence type="ECO:0000259" key="14">
    <source>
        <dbReference type="PROSITE" id="PS50109"/>
    </source>
</evidence>
<dbReference type="Gene3D" id="3.30.450.40">
    <property type="match status" value="1"/>
</dbReference>
<dbReference type="SUPFAM" id="SSF47384">
    <property type="entry name" value="Homodimeric domain of signal transducing histidine kinase"/>
    <property type="match status" value="1"/>
</dbReference>
<dbReference type="PANTHER" id="PTHR45569:SF1">
    <property type="entry name" value="SENSOR PROTEIN KDPD"/>
    <property type="match status" value="1"/>
</dbReference>
<dbReference type="RefSeq" id="WP_199383321.1">
    <property type="nucleotide sequence ID" value="NZ_JAEMHM010000005.1"/>
</dbReference>
<comment type="catalytic activity">
    <reaction evidence="1">
        <text>ATP + protein L-histidine = ADP + protein N-phospho-L-histidine.</text>
        <dbReference type="EC" id="2.7.13.3"/>
    </reaction>
</comment>
<organism evidence="15 16">
    <name type="scientific">Geomesophilobacter sediminis</name>
    <dbReference type="NCBI Taxonomy" id="2798584"/>
    <lineage>
        <taxon>Bacteria</taxon>
        <taxon>Pseudomonadati</taxon>
        <taxon>Thermodesulfobacteriota</taxon>
        <taxon>Desulfuromonadia</taxon>
        <taxon>Geobacterales</taxon>
        <taxon>Geobacteraceae</taxon>
        <taxon>Geomesophilobacter</taxon>
    </lineage>
</organism>
<dbReference type="InterPro" id="IPR025201">
    <property type="entry name" value="KdpD_TM"/>
</dbReference>
<dbReference type="InterPro" id="IPR029016">
    <property type="entry name" value="GAF-like_dom_sf"/>
</dbReference>
<evidence type="ECO:0000256" key="2">
    <source>
        <dbReference type="ARBA" id="ARBA00004141"/>
    </source>
</evidence>
<dbReference type="CDD" id="cd00075">
    <property type="entry name" value="HATPase"/>
    <property type="match status" value="1"/>
</dbReference>
<dbReference type="SMART" id="SM00388">
    <property type="entry name" value="HisKA"/>
    <property type="match status" value="1"/>
</dbReference>
<dbReference type="EC" id="2.7.13.3" evidence="3"/>